<name>A0AAD4XA37_9MAGN</name>
<gene>
    <name evidence="1" type="ORF">MKW98_008305</name>
</gene>
<evidence type="ECO:0000313" key="1">
    <source>
        <dbReference type="EMBL" id="KAI3878028.1"/>
    </source>
</evidence>
<keyword evidence="2" id="KW-1185">Reference proteome</keyword>
<dbReference type="EMBL" id="JAJJMB010012336">
    <property type="protein sequence ID" value="KAI3878028.1"/>
    <property type="molecule type" value="Genomic_DNA"/>
</dbReference>
<dbReference type="Proteomes" id="UP001202328">
    <property type="component" value="Unassembled WGS sequence"/>
</dbReference>
<reference evidence="1" key="1">
    <citation type="submission" date="2022-04" db="EMBL/GenBank/DDBJ databases">
        <title>A functionally conserved STORR gene fusion in Papaver species that diverged 16.8 million years ago.</title>
        <authorList>
            <person name="Catania T."/>
        </authorList>
    </citation>
    <scope>NUCLEOTIDE SEQUENCE</scope>
    <source>
        <strain evidence="1">S-188037</strain>
    </source>
</reference>
<proteinExistence type="predicted"/>
<accession>A0AAD4XA37</accession>
<protein>
    <submittedName>
        <fullName evidence="1">Uncharacterized protein</fullName>
    </submittedName>
</protein>
<organism evidence="1 2">
    <name type="scientific">Papaver atlanticum</name>
    <dbReference type="NCBI Taxonomy" id="357466"/>
    <lineage>
        <taxon>Eukaryota</taxon>
        <taxon>Viridiplantae</taxon>
        <taxon>Streptophyta</taxon>
        <taxon>Embryophyta</taxon>
        <taxon>Tracheophyta</taxon>
        <taxon>Spermatophyta</taxon>
        <taxon>Magnoliopsida</taxon>
        <taxon>Ranunculales</taxon>
        <taxon>Papaveraceae</taxon>
        <taxon>Papaveroideae</taxon>
        <taxon>Papaver</taxon>
    </lineage>
</organism>
<sequence length="162" mass="18334">MLNDSNDEDERLEISWKRTAITNEFSFGFVGPNGLNWRAYLTDIYQLLLIDTYDEKHDNHLFAVAAHPYCSLFKSATCIIEWEKKLKDEIQEHNSGLQNKDACVEETGFVAVGAVSGTTKLWDLDEAKSICTCGMNFRFTPGGCWVVSSESTTLSRCFRKDA</sequence>
<dbReference type="AlphaFoldDB" id="A0AAD4XA37"/>
<comment type="caution">
    <text evidence="1">The sequence shown here is derived from an EMBL/GenBank/DDBJ whole genome shotgun (WGS) entry which is preliminary data.</text>
</comment>
<evidence type="ECO:0000313" key="2">
    <source>
        <dbReference type="Proteomes" id="UP001202328"/>
    </source>
</evidence>